<dbReference type="EMBL" id="JYIU01000037">
    <property type="protein sequence ID" value="KJL23065.1"/>
    <property type="molecule type" value="Genomic_DNA"/>
</dbReference>
<protein>
    <submittedName>
        <fullName evidence="6">RNA polymerase-binding transcription factor DksA</fullName>
    </submittedName>
</protein>
<proteinExistence type="predicted"/>
<dbReference type="PATRIC" id="fig|104336.4.peg.1268"/>
<dbReference type="AlphaFoldDB" id="A0A0F0KSG0"/>
<dbReference type="GO" id="GO:0008270">
    <property type="term" value="F:zinc ion binding"/>
    <property type="evidence" value="ECO:0007669"/>
    <property type="project" value="UniProtKB-KW"/>
</dbReference>
<evidence type="ECO:0000313" key="6">
    <source>
        <dbReference type="EMBL" id="KJL23065.1"/>
    </source>
</evidence>
<organism evidence="6 7">
    <name type="scientific">Microbacterium foliorum</name>
    <dbReference type="NCBI Taxonomy" id="104336"/>
    <lineage>
        <taxon>Bacteria</taxon>
        <taxon>Bacillati</taxon>
        <taxon>Actinomycetota</taxon>
        <taxon>Actinomycetes</taxon>
        <taxon>Micrococcales</taxon>
        <taxon>Microbacteriaceae</taxon>
        <taxon>Microbacterium</taxon>
    </lineage>
</organism>
<reference evidence="6 7" key="1">
    <citation type="submission" date="2015-02" db="EMBL/GenBank/DDBJ databases">
        <title>Draft genome sequences of ten Microbacterium spp. with emphasis on heavy metal contaminated environments.</title>
        <authorList>
            <person name="Corretto E."/>
        </authorList>
    </citation>
    <scope>NUCLEOTIDE SEQUENCE [LARGE SCALE GENOMIC DNA]</scope>
    <source>
        <strain evidence="6 7">DSM 12966</strain>
    </source>
</reference>
<name>A0A0F0KSG0_9MICO</name>
<evidence type="ECO:0000259" key="5">
    <source>
        <dbReference type="Pfam" id="PF01258"/>
    </source>
</evidence>
<keyword evidence="2" id="KW-0863">Zinc-finger</keyword>
<dbReference type="PANTHER" id="PTHR33823">
    <property type="entry name" value="RNA POLYMERASE-BINDING TRANSCRIPTION FACTOR DKSA-RELATED"/>
    <property type="match status" value="1"/>
</dbReference>
<accession>A0A0F0KSG0</accession>
<evidence type="ECO:0000313" key="7">
    <source>
        <dbReference type="Proteomes" id="UP000033572"/>
    </source>
</evidence>
<evidence type="ECO:0000256" key="3">
    <source>
        <dbReference type="ARBA" id="ARBA00022833"/>
    </source>
</evidence>
<evidence type="ECO:0000256" key="4">
    <source>
        <dbReference type="PROSITE-ProRule" id="PRU00510"/>
    </source>
</evidence>
<keyword evidence="1" id="KW-0479">Metal-binding</keyword>
<dbReference type="RefSeq" id="WP_045253634.1">
    <property type="nucleotide sequence ID" value="NZ_CAKKLS010000037.1"/>
</dbReference>
<gene>
    <name evidence="6" type="primary">dksA_2</name>
    <name evidence="6" type="ORF">RN50_01236</name>
</gene>
<evidence type="ECO:0000256" key="2">
    <source>
        <dbReference type="ARBA" id="ARBA00022771"/>
    </source>
</evidence>
<dbReference type="GeneID" id="94445632"/>
<feature type="zinc finger region" description="dksA C4-type" evidence="4">
    <location>
        <begin position="75"/>
        <end position="99"/>
    </location>
</feature>
<evidence type="ECO:0000256" key="1">
    <source>
        <dbReference type="ARBA" id="ARBA00022723"/>
    </source>
</evidence>
<keyword evidence="3" id="KW-0862">Zinc</keyword>
<dbReference type="Proteomes" id="UP000033572">
    <property type="component" value="Unassembled WGS sequence"/>
</dbReference>
<sequence>MPDLTPVADLPPSAAIASRLESLLRDRETVLRELEPRALPTVDPVAYQTAASHRAVIRQLTDALERVAAGTYGLCGRCGEPIAPARLEVLPQASACIGCQSRVDAA</sequence>
<feature type="domain" description="Zinc finger DksA/TraR C4-type" evidence="5">
    <location>
        <begin position="70"/>
        <end position="103"/>
    </location>
</feature>
<dbReference type="PROSITE" id="PS51128">
    <property type="entry name" value="ZF_DKSA_2"/>
    <property type="match status" value="1"/>
</dbReference>
<dbReference type="SUPFAM" id="SSF57716">
    <property type="entry name" value="Glucocorticoid receptor-like (DNA-binding domain)"/>
    <property type="match status" value="1"/>
</dbReference>
<dbReference type="PANTHER" id="PTHR33823:SF4">
    <property type="entry name" value="GENERAL STRESS PROTEIN 16O"/>
    <property type="match status" value="1"/>
</dbReference>
<comment type="caution">
    <text evidence="6">The sequence shown here is derived from an EMBL/GenBank/DDBJ whole genome shotgun (WGS) entry which is preliminary data.</text>
</comment>
<dbReference type="InterPro" id="IPR000962">
    <property type="entry name" value="Znf_DskA_TraR"/>
</dbReference>
<keyword evidence="7" id="KW-1185">Reference proteome</keyword>
<dbReference type="Gene3D" id="1.20.120.910">
    <property type="entry name" value="DksA, coiled-coil domain"/>
    <property type="match status" value="1"/>
</dbReference>
<dbReference type="KEGG" id="mfol:DXT68_14635"/>
<dbReference type="Pfam" id="PF01258">
    <property type="entry name" value="zf-dskA_traR"/>
    <property type="match status" value="1"/>
</dbReference>